<keyword evidence="4 8" id="KW-0808">Transferase</keyword>
<accession>A0A101IIV2</accession>
<feature type="binding site" evidence="8">
    <location>
        <position position="84"/>
    </location>
    <ligand>
        <name>substrate</name>
    </ligand>
</feature>
<dbReference type="InterPro" id="IPR004662">
    <property type="entry name" value="AcgluKinase_fam"/>
</dbReference>
<evidence type="ECO:0000256" key="6">
    <source>
        <dbReference type="ARBA" id="ARBA00022777"/>
    </source>
</evidence>
<dbReference type="UniPathway" id="UPA00068">
    <property type="reaction ID" value="UER00107"/>
</dbReference>
<dbReference type="InterPro" id="IPR041727">
    <property type="entry name" value="NAGK-C"/>
</dbReference>
<keyword evidence="7 8" id="KW-0067">ATP-binding</keyword>
<dbReference type="NCBIfam" id="TIGR00761">
    <property type="entry name" value="argB"/>
    <property type="match status" value="1"/>
</dbReference>
<dbReference type="PATRIC" id="fig|301375.6.peg.524"/>
<comment type="catalytic activity">
    <reaction evidence="8">
        <text>N-acetyl-L-glutamate + ATP = N-acetyl-L-glutamyl 5-phosphate + ADP</text>
        <dbReference type="Rhea" id="RHEA:14629"/>
        <dbReference type="ChEBI" id="CHEBI:30616"/>
        <dbReference type="ChEBI" id="CHEBI:44337"/>
        <dbReference type="ChEBI" id="CHEBI:57936"/>
        <dbReference type="ChEBI" id="CHEBI:456216"/>
        <dbReference type="EC" id="2.7.2.8"/>
    </reaction>
</comment>
<evidence type="ECO:0000313" key="13">
    <source>
        <dbReference type="Proteomes" id="UP000057043"/>
    </source>
</evidence>
<dbReference type="FunFam" id="3.40.1160.10:FF:000004">
    <property type="entry name" value="Acetylglutamate kinase"/>
    <property type="match status" value="1"/>
</dbReference>
<comment type="similarity">
    <text evidence="8">Belongs to the acetylglutamate kinase family. ArgB subfamily.</text>
</comment>
<keyword evidence="3 8" id="KW-0028">Amino-acid biosynthesis</keyword>
<dbReference type="EMBL" id="LGHB01000021">
    <property type="protein sequence ID" value="KUK96053.1"/>
    <property type="molecule type" value="Genomic_DNA"/>
</dbReference>
<sequence length="292" mass="31152">MSVKREQVLIEALPYLREFYDSIMVIKIGGSIMSDREVLDTFVQDLVLLRYVGIHPVVVHGGGPEISEKMAKFGKKSVFVGGLRVTDEETLEIARMVLVGNINSSLVTLIGKHGGKGIGLSGKDGQLIVARKKEPIVIAGEELPIDLGWVGEVVRVNPEIILITAGKGYIPVISPIAVDGEGNNLNVNADTAAGVIAISLGAKKLISVTDVEGVKLKPEDVNSVISSFKISDFRRMVDEKVITGGMIPKVEACVKAVEGGVQSAHIVDGRRPHALLLELFTDGGVGTMIERG</sequence>
<dbReference type="Pfam" id="PF00696">
    <property type="entry name" value="AA_kinase"/>
    <property type="match status" value="1"/>
</dbReference>
<evidence type="ECO:0000259" key="9">
    <source>
        <dbReference type="Pfam" id="PF00696"/>
    </source>
</evidence>
<dbReference type="GO" id="GO:0005524">
    <property type="term" value="F:ATP binding"/>
    <property type="evidence" value="ECO:0007669"/>
    <property type="project" value="UniProtKB-UniRule"/>
</dbReference>
<evidence type="ECO:0000256" key="8">
    <source>
        <dbReference type="HAMAP-Rule" id="MF_00082"/>
    </source>
</evidence>
<protein>
    <recommendedName>
        <fullName evidence="8">Acetylglutamate kinase</fullName>
        <ecNumber evidence="8">2.7.2.8</ecNumber>
    </recommendedName>
    <alternativeName>
        <fullName evidence="8">N-acetyl-L-glutamate 5-phosphotransferase</fullName>
    </alternativeName>
    <alternativeName>
        <fullName evidence="8">NAG kinase</fullName>
        <shortName evidence="8">NAGK</shortName>
    </alternativeName>
</protein>
<evidence type="ECO:0000313" key="10">
    <source>
        <dbReference type="EMBL" id="KUK44218.1"/>
    </source>
</evidence>
<reference evidence="12 13" key="2">
    <citation type="journal article" date="2015" name="MBio">
        <title>Genome-Resolved Metagenomic Analysis Reveals Roles for Candidate Phyla and Other Microbial Community Members in Biogeochemical Transformations in Oil Reservoirs.</title>
        <authorList>
            <person name="Hu P."/>
            <person name="Tom L."/>
            <person name="Singh A."/>
            <person name="Thomas B.C."/>
            <person name="Baker B.J."/>
            <person name="Piceno Y.M."/>
            <person name="Andersen G.L."/>
            <person name="Banfield J.F."/>
        </authorList>
    </citation>
    <scope>NUCLEOTIDE SEQUENCE [LARGE SCALE GENOMIC DNA]</scope>
    <source>
        <strain evidence="10">57_489</strain>
    </source>
</reference>
<evidence type="ECO:0000256" key="2">
    <source>
        <dbReference type="ARBA" id="ARBA00022571"/>
    </source>
</evidence>
<dbReference type="Proteomes" id="UP000057043">
    <property type="component" value="Unassembled WGS sequence"/>
</dbReference>
<evidence type="ECO:0000256" key="4">
    <source>
        <dbReference type="ARBA" id="ARBA00022679"/>
    </source>
</evidence>
<keyword evidence="5 8" id="KW-0547">Nucleotide-binding</keyword>
<dbReference type="PRINTS" id="PR00474">
    <property type="entry name" value="GLU5KINASE"/>
</dbReference>
<dbReference type="Proteomes" id="UP000053961">
    <property type="component" value="Unassembled WGS sequence"/>
</dbReference>
<gene>
    <name evidence="8" type="primary">argB</name>
    <name evidence="10" type="ORF">XD72_1422</name>
    <name evidence="11" type="ORF">XE07_1408</name>
</gene>
<evidence type="ECO:0000313" key="12">
    <source>
        <dbReference type="Proteomes" id="UP000053961"/>
    </source>
</evidence>
<feature type="binding site" evidence="8">
    <location>
        <position position="186"/>
    </location>
    <ligand>
        <name>substrate</name>
    </ligand>
</feature>
<dbReference type="GO" id="GO:0005737">
    <property type="term" value="C:cytoplasm"/>
    <property type="evidence" value="ECO:0007669"/>
    <property type="project" value="UniProtKB-SubCell"/>
</dbReference>
<feature type="binding site" evidence="8">
    <location>
        <begin position="62"/>
        <end position="63"/>
    </location>
    <ligand>
        <name>substrate</name>
    </ligand>
</feature>
<proteinExistence type="inferred from homology"/>
<evidence type="ECO:0000256" key="1">
    <source>
        <dbReference type="ARBA" id="ARBA00004828"/>
    </source>
</evidence>
<dbReference type="InterPro" id="IPR036393">
    <property type="entry name" value="AceGlu_kinase-like_sf"/>
</dbReference>
<feature type="domain" description="Aspartate/glutamate/uridylate kinase" evidence="9">
    <location>
        <begin position="23"/>
        <end position="268"/>
    </location>
</feature>
<comment type="pathway">
    <text evidence="1 8">Amino-acid biosynthesis; L-arginine biosynthesis; N(2)-acetyl-L-ornithine from L-glutamate: step 2/4.</text>
</comment>
<keyword evidence="2 8" id="KW-0055">Arginine biosynthesis</keyword>
<dbReference type="Gene3D" id="3.40.1160.10">
    <property type="entry name" value="Acetylglutamate kinase-like"/>
    <property type="match status" value="1"/>
</dbReference>
<dbReference type="SUPFAM" id="SSF53633">
    <property type="entry name" value="Carbamate kinase-like"/>
    <property type="match status" value="1"/>
</dbReference>
<evidence type="ECO:0000256" key="5">
    <source>
        <dbReference type="ARBA" id="ARBA00022741"/>
    </source>
</evidence>
<dbReference type="PIRSF" id="PIRSF000728">
    <property type="entry name" value="NAGK"/>
    <property type="match status" value="1"/>
</dbReference>
<name>A0A101IIV2_9EURY</name>
<dbReference type="InterPro" id="IPR001057">
    <property type="entry name" value="Glu/AcGlu_kinase"/>
</dbReference>
<evidence type="ECO:0000256" key="3">
    <source>
        <dbReference type="ARBA" id="ARBA00022605"/>
    </source>
</evidence>
<dbReference type="EMBL" id="LGFT01000031">
    <property type="protein sequence ID" value="KUK44218.1"/>
    <property type="molecule type" value="Genomic_DNA"/>
</dbReference>
<organism evidence="11 12">
    <name type="scientific">Methanothrix harundinacea</name>
    <dbReference type="NCBI Taxonomy" id="301375"/>
    <lineage>
        <taxon>Archaea</taxon>
        <taxon>Methanobacteriati</taxon>
        <taxon>Methanobacteriota</taxon>
        <taxon>Stenosarchaea group</taxon>
        <taxon>Methanomicrobia</taxon>
        <taxon>Methanotrichales</taxon>
        <taxon>Methanotrichaceae</taxon>
        <taxon>Methanothrix</taxon>
    </lineage>
</organism>
<reference evidence="11" key="1">
    <citation type="journal article" date="2015" name="MBio">
        <title>Genome-resolved metagenomic analysis reveals roles for candidate phyla and other microbial community members in biogeochemical transformations in oil reservoirs.</title>
        <authorList>
            <person name="Hu P."/>
            <person name="Tom L."/>
            <person name="Singh A."/>
            <person name="Thomas B.C."/>
            <person name="Baker B.J."/>
            <person name="Piceno Y.M."/>
            <person name="Andersen G.L."/>
            <person name="Banfield J.F."/>
        </authorList>
    </citation>
    <scope>NUCLEOTIDE SEQUENCE [LARGE SCALE GENOMIC DNA]</scope>
    <source>
        <strain evidence="11">56_747</strain>
    </source>
</reference>
<keyword evidence="6 8" id="KW-0418">Kinase</keyword>
<dbReference type="CDD" id="cd04250">
    <property type="entry name" value="AAK_NAGK-C"/>
    <property type="match status" value="1"/>
</dbReference>
<dbReference type="PANTHER" id="PTHR23342:SF0">
    <property type="entry name" value="N-ACETYLGLUTAMATE SYNTHASE, MITOCHONDRIAL"/>
    <property type="match status" value="1"/>
</dbReference>
<dbReference type="InterPro" id="IPR001048">
    <property type="entry name" value="Asp/Glu/Uridylate_kinase"/>
</dbReference>
<dbReference type="PANTHER" id="PTHR23342">
    <property type="entry name" value="N-ACETYLGLUTAMATE SYNTHASE"/>
    <property type="match status" value="1"/>
</dbReference>
<evidence type="ECO:0000313" key="11">
    <source>
        <dbReference type="EMBL" id="KUK96053.1"/>
    </source>
</evidence>
<evidence type="ECO:0000256" key="7">
    <source>
        <dbReference type="ARBA" id="ARBA00022840"/>
    </source>
</evidence>
<dbReference type="HAMAP" id="MF_00082">
    <property type="entry name" value="ArgB"/>
    <property type="match status" value="1"/>
</dbReference>
<dbReference type="GO" id="GO:0042450">
    <property type="term" value="P:L-arginine biosynthetic process via ornithine"/>
    <property type="evidence" value="ECO:0007669"/>
    <property type="project" value="UniProtKB-UniRule"/>
</dbReference>
<comment type="subcellular location">
    <subcellularLocation>
        <location evidence="8">Cytoplasm</location>
    </subcellularLocation>
</comment>
<dbReference type="EC" id="2.7.2.8" evidence="8"/>
<dbReference type="AlphaFoldDB" id="A0A101IIV2"/>
<comment type="function">
    <text evidence="8">Catalyzes the ATP-dependent phosphorylation of N-acetyl-L-glutamate.</text>
</comment>
<feature type="site" description="Transition state stabilizer" evidence="8">
    <location>
        <position position="249"/>
    </location>
</feature>
<dbReference type="GO" id="GO:0003991">
    <property type="term" value="F:acetylglutamate kinase activity"/>
    <property type="evidence" value="ECO:0007669"/>
    <property type="project" value="UniProtKB-UniRule"/>
</dbReference>
<keyword evidence="8" id="KW-0963">Cytoplasm</keyword>
<comment type="caution">
    <text evidence="11">The sequence shown here is derived from an EMBL/GenBank/DDBJ whole genome shotgun (WGS) entry which is preliminary data.</text>
</comment>
<feature type="site" description="Transition state stabilizer" evidence="8">
    <location>
        <position position="27"/>
    </location>
</feature>
<dbReference type="InterPro" id="IPR037528">
    <property type="entry name" value="ArgB"/>
</dbReference>